<sequence length="64" mass="6939">MPSEEGEGGVLGGLGRPGQGLRPHGRWWRAEEWRRGLGRRASRSAPLQEASGRETRALAQSTGD</sequence>
<feature type="compositionally biased region" description="Gly residues" evidence="1">
    <location>
        <begin position="8"/>
        <end position="18"/>
    </location>
</feature>
<dbReference type="RefSeq" id="WP_386341854.1">
    <property type="nucleotide sequence ID" value="NZ_JBHSFG010000020.1"/>
</dbReference>
<accession>A0ABV8YPH8</accession>
<reference evidence="3" key="1">
    <citation type="journal article" date="2019" name="Int. J. Syst. Evol. Microbiol.">
        <title>The Global Catalogue of Microorganisms (GCM) 10K type strain sequencing project: providing services to taxonomists for standard genome sequencing and annotation.</title>
        <authorList>
            <consortium name="The Broad Institute Genomics Platform"/>
            <consortium name="The Broad Institute Genome Sequencing Center for Infectious Disease"/>
            <person name="Wu L."/>
            <person name="Ma J."/>
        </authorList>
    </citation>
    <scope>NUCLEOTIDE SEQUENCE [LARGE SCALE GENOMIC DNA]</scope>
    <source>
        <strain evidence="3">DT43</strain>
    </source>
</reference>
<dbReference type="EMBL" id="JBHSFG010000020">
    <property type="protein sequence ID" value="MFC4465693.1"/>
    <property type="molecule type" value="Genomic_DNA"/>
</dbReference>
<keyword evidence="3" id="KW-1185">Reference proteome</keyword>
<feature type="region of interest" description="Disordered" evidence="1">
    <location>
        <begin position="38"/>
        <end position="64"/>
    </location>
</feature>
<comment type="caution">
    <text evidence="2">The sequence shown here is derived from an EMBL/GenBank/DDBJ whole genome shotgun (WGS) entry which is preliminary data.</text>
</comment>
<protein>
    <submittedName>
        <fullName evidence="2">Uncharacterized protein</fullName>
    </submittedName>
</protein>
<name>A0ABV8YPH8_9ACTN</name>
<proteinExistence type="predicted"/>
<dbReference type="Proteomes" id="UP001596012">
    <property type="component" value="Unassembled WGS sequence"/>
</dbReference>
<evidence type="ECO:0000313" key="3">
    <source>
        <dbReference type="Proteomes" id="UP001596012"/>
    </source>
</evidence>
<evidence type="ECO:0000313" key="2">
    <source>
        <dbReference type="EMBL" id="MFC4465693.1"/>
    </source>
</evidence>
<gene>
    <name evidence="2" type="ORF">ACFPH6_14320</name>
</gene>
<feature type="region of interest" description="Disordered" evidence="1">
    <location>
        <begin position="1"/>
        <end position="23"/>
    </location>
</feature>
<organism evidence="2 3">
    <name type="scientific">Streptomyces xiangluensis</name>
    <dbReference type="NCBI Taxonomy" id="2665720"/>
    <lineage>
        <taxon>Bacteria</taxon>
        <taxon>Bacillati</taxon>
        <taxon>Actinomycetota</taxon>
        <taxon>Actinomycetes</taxon>
        <taxon>Kitasatosporales</taxon>
        <taxon>Streptomycetaceae</taxon>
        <taxon>Streptomyces</taxon>
    </lineage>
</organism>
<evidence type="ECO:0000256" key="1">
    <source>
        <dbReference type="SAM" id="MobiDB-lite"/>
    </source>
</evidence>